<dbReference type="Proteomes" id="UP000075573">
    <property type="component" value="Unassembled WGS sequence"/>
</dbReference>
<dbReference type="PATRIC" id="fig|442.7.peg.2176"/>
<evidence type="ECO:0000313" key="1">
    <source>
        <dbReference type="EMBL" id="KXV00261.1"/>
    </source>
</evidence>
<dbReference type="AlphaFoldDB" id="A0A149QSM5"/>
<comment type="caution">
    <text evidence="1">The sequence shown here is derived from an EMBL/GenBank/DDBJ whole genome shotgun (WGS) entry which is preliminary data.</text>
</comment>
<accession>A0A149QSM5</accession>
<dbReference type="EMBL" id="LHZB01000117">
    <property type="protein sequence ID" value="KXV00261.1"/>
    <property type="molecule type" value="Genomic_DNA"/>
</dbReference>
<gene>
    <name evidence="1" type="ORF">AD929_11525</name>
</gene>
<reference evidence="1 2" key="1">
    <citation type="submission" date="2015-06" db="EMBL/GenBank/DDBJ databases">
        <title>Improved classification and identification of acetic acid bacteria using matrix-assisted laser desorption/ionization time-of-flight mass spectrometry; Gluconobacter nephelii and Gluconobacter uchimurae are later heterotypic synonyms of Gluconobacter japonicus and Gluconobacter oxydans, respectively.</title>
        <authorList>
            <person name="Li L."/>
            <person name="Cleenwerck I."/>
            <person name="De Vuyst L."/>
            <person name="Vandamme P."/>
        </authorList>
    </citation>
    <scope>NUCLEOTIDE SEQUENCE [LARGE SCALE GENOMIC DNA]</scope>
    <source>
        <strain evidence="1 2">LMG 1764</strain>
    </source>
</reference>
<proteinExistence type="predicted"/>
<dbReference type="RefSeq" id="WP_062497029.1">
    <property type="nucleotide sequence ID" value="NZ_LHZB01000117.1"/>
</dbReference>
<evidence type="ECO:0000313" key="2">
    <source>
        <dbReference type="Proteomes" id="UP000075573"/>
    </source>
</evidence>
<sequence length="87" mass="9565">MRGVKSIRQLGGELAEKHGVSAEYGSRCIRRYFSRLPSIWPVSYLKISRANNPIKRPSSGQKVIVDAVAYYPENLTVGDVLALGDAS</sequence>
<protein>
    <submittedName>
        <fullName evidence="1">Uncharacterized protein</fullName>
    </submittedName>
</protein>
<name>A0A149QSM5_9PROT</name>
<organism evidence="1 2">
    <name type="scientific">Gluconobacter potus</name>
    <dbReference type="NCBI Taxonomy" id="2724927"/>
    <lineage>
        <taxon>Bacteria</taxon>
        <taxon>Pseudomonadati</taxon>
        <taxon>Pseudomonadota</taxon>
        <taxon>Alphaproteobacteria</taxon>
        <taxon>Acetobacterales</taxon>
        <taxon>Acetobacteraceae</taxon>
        <taxon>Gluconobacter</taxon>
    </lineage>
</organism>